<evidence type="ECO:0000256" key="6">
    <source>
        <dbReference type="PROSITE-ProRule" id="PRU01026"/>
    </source>
</evidence>
<evidence type="ECO:0000256" key="3">
    <source>
        <dbReference type="ARBA" id="ARBA00022679"/>
    </source>
</evidence>
<keyword evidence="4 6" id="KW-0949">S-adenosyl-L-methionine</keyword>
<evidence type="ECO:0000313" key="7">
    <source>
        <dbReference type="EMBL" id="RSR51834.1"/>
    </source>
</evidence>
<dbReference type="SUPFAM" id="SSF53335">
    <property type="entry name" value="S-adenosyl-L-methionine-dependent methyltransferases"/>
    <property type="match status" value="1"/>
</dbReference>
<reference evidence="7 8" key="1">
    <citation type="submission" date="2018-10" db="EMBL/GenBank/DDBJ databases">
        <title>GWAS and RNA-Seq identify cryptic mechanisms of antimicrobial resistance in Acinetobacter baumannii.</title>
        <authorList>
            <person name="Sahl J.W."/>
        </authorList>
    </citation>
    <scope>NUCLEOTIDE SEQUENCE [LARGE SCALE GENOMIC DNA]</scope>
    <source>
        <strain evidence="7 8">TG28175</strain>
    </source>
</reference>
<dbReference type="GO" id="GO:0003723">
    <property type="term" value="F:RNA binding"/>
    <property type="evidence" value="ECO:0007669"/>
    <property type="project" value="UniProtKB-UniRule"/>
</dbReference>
<dbReference type="InterPro" id="IPR023165">
    <property type="entry name" value="rRNA_Ade_diMease-like_C"/>
</dbReference>
<feature type="non-terminal residue" evidence="7">
    <location>
        <position position="1"/>
    </location>
</feature>
<dbReference type="Gene3D" id="1.10.8.100">
    <property type="entry name" value="Ribosomal RNA adenine dimethylase-like, domain 2"/>
    <property type="match status" value="1"/>
</dbReference>
<dbReference type="InterPro" id="IPR001737">
    <property type="entry name" value="KsgA/Erm"/>
</dbReference>
<evidence type="ECO:0000256" key="4">
    <source>
        <dbReference type="ARBA" id="ARBA00022691"/>
    </source>
</evidence>
<dbReference type="Proteomes" id="UP000280073">
    <property type="component" value="Unassembled WGS sequence"/>
</dbReference>
<dbReference type="InterPro" id="IPR029063">
    <property type="entry name" value="SAM-dependent_MTases_sf"/>
</dbReference>
<keyword evidence="1" id="KW-0698">rRNA processing</keyword>
<comment type="caution">
    <text evidence="6">Lacks conserved residue(s) required for the propagation of feature annotation.</text>
</comment>
<comment type="similarity">
    <text evidence="6">Belongs to the class I-like SAM-binding methyltransferase superfamily. rRNA adenine N(6)-methyltransferase family.</text>
</comment>
<dbReference type="GO" id="GO:0000179">
    <property type="term" value="F:rRNA (adenine-N6,N6-)-dimethyltransferase activity"/>
    <property type="evidence" value="ECO:0007669"/>
    <property type="project" value="UniProtKB-UniRule"/>
</dbReference>
<dbReference type="EMBL" id="RFDI01000885">
    <property type="protein sequence ID" value="RSR51834.1"/>
    <property type="molecule type" value="Genomic_DNA"/>
</dbReference>
<evidence type="ECO:0000256" key="1">
    <source>
        <dbReference type="ARBA" id="ARBA00022552"/>
    </source>
</evidence>
<protein>
    <submittedName>
        <fullName evidence="7">16S rRNA (Adenine(1518)-N(6)/adenine(1519)-N(6))-dimethyltransferase</fullName>
    </submittedName>
</protein>
<evidence type="ECO:0000256" key="5">
    <source>
        <dbReference type="ARBA" id="ARBA00022884"/>
    </source>
</evidence>
<sequence>AHVFTQRRKTLRNSLKGMLAEDGFEKAGVDPMARPETLTLAEFVALADQMVA</sequence>
<evidence type="ECO:0000313" key="8">
    <source>
        <dbReference type="Proteomes" id="UP000280073"/>
    </source>
</evidence>
<comment type="caution">
    <text evidence="7">The sequence shown here is derived from an EMBL/GenBank/DDBJ whole genome shotgun (WGS) entry which is preliminary data.</text>
</comment>
<gene>
    <name evidence="7" type="ORF">EA686_15575</name>
</gene>
<dbReference type="PROSITE" id="PS51689">
    <property type="entry name" value="SAM_RNA_A_N6_MT"/>
    <property type="match status" value="1"/>
</dbReference>
<proteinExistence type="inferred from homology"/>
<feature type="binding site" evidence="6">
    <location>
        <position position="1"/>
    </location>
    <ligand>
        <name>S-adenosyl-L-methionine</name>
        <dbReference type="ChEBI" id="CHEBI:59789"/>
    </ligand>
</feature>
<dbReference type="AlphaFoldDB" id="A0A3R9TKH6"/>
<dbReference type="FunFam" id="1.10.8.100:FF:000001">
    <property type="entry name" value="Ribosomal RNA small subunit methyltransferase A"/>
    <property type="match status" value="1"/>
</dbReference>
<organism evidence="7 8">
    <name type="scientific">Acinetobacter baumannii</name>
    <dbReference type="NCBI Taxonomy" id="470"/>
    <lineage>
        <taxon>Bacteria</taxon>
        <taxon>Pseudomonadati</taxon>
        <taxon>Pseudomonadota</taxon>
        <taxon>Gammaproteobacteria</taxon>
        <taxon>Moraxellales</taxon>
        <taxon>Moraxellaceae</taxon>
        <taxon>Acinetobacter</taxon>
        <taxon>Acinetobacter calcoaceticus/baumannii complex</taxon>
    </lineage>
</organism>
<name>A0A3R9TKH6_ACIBA</name>
<keyword evidence="3 6" id="KW-0808">Transferase</keyword>
<accession>A0A3R9TKH6</accession>
<evidence type="ECO:0000256" key="2">
    <source>
        <dbReference type="ARBA" id="ARBA00022603"/>
    </source>
</evidence>
<keyword evidence="5 6" id="KW-0694">RNA-binding</keyword>
<keyword evidence="2 6" id="KW-0489">Methyltransferase</keyword>